<dbReference type="InParanoid" id="A0A667XZY0"/>
<accession>A0A667XZY0</accession>
<organism evidence="1 2">
    <name type="scientific">Myripristis murdjan</name>
    <name type="common">pinecone soldierfish</name>
    <dbReference type="NCBI Taxonomy" id="586833"/>
    <lineage>
        <taxon>Eukaryota</taxon>
        <taxon>Metazoa</taxon>
        <taxon>Chordata</taxon>
        <taxon>Craniata</taxon>
        <taxon>Vertebrata</taxon>
        <taxon>Euteleostomi</taxon>
        <taxon>Actinopterygii</taxon>
        <taxon>Neopterygii</taxon>
        <taxon>Teleostei</taxon>
        <taxon>Neoteleostei</taxon>
        <taxon>Acanthomorphata</taxon>
        <taxon>Holocentriformes</taxon>
        <taxon>Holocentridae</taxon>
        <taxon>Myripristis</taxon>
    </lineage>
</organism>
<name>A0A667XZY0_9TELE</name>
<keyword evidence="2" id="KW-1185">Reference proteome</keyword>
<evidence type="ECO:0000313" key="1">
    <source>
        <dbReference type="Ensembl" id="ENSMMDP00005017594.1"/>
    </source>
</evidence>
<dbReference type="InterPro" id="IPR052752">
    <property type="entry name" value="NACHT-WD_repeat"/>
</dbReference>
<dbReference type="PANTHER" id="PTHR19871">
    <property type="entry name" value="BETA TRANSDUCIN-RELATED PROTEIN"/>
    <property type="match status" value="1"/>
</dbReference>
<sequence length="113" mass="12967">MCVCVCDSDTVAERGALMENVYPRLYAYCKQRGCDFRMVDLRWGVGDPVADRHDTVELHLDNLRRCQETHGANFVVRCHRFHMLKAGTLTSYSCGFDQAVNIANWYFGVLREA</sequence>
<reference evidence="1" key="3">
    <citation type="submission" date="2025-09" db="UniProtKB">
        <authorList>
            <consortium name="Ensembl"/>
        </authorList>
    </citation>
    <scope>IDENTIFICATION</scope>
</reference>
<protein>
    <recommendedName>
        <fullName evidence="3">DUF4062 domain-containing protein</fullName>
    </recommendedName>
</protein>
<evidence type="ECO:0000313" key="2">
    <source>
        <dbReference type="Proteomes" id="UP000472263"/>
    </source>
</evidence>
<dbReference type="Ensembl" id="ENSMMDT00005018031.1">
    <property type="protein sequence ID" value="ENSMMDP00005017594.1"/>
    <property type="gene ID" value="ENSMMDG00005008830.1"/>
</dbReference>
<dbReference type="AlphaFoldDB" id="A0A667XZY0"/>
<dbReference type="GeneTree" id="ENSGT00940000167021"/>
<dbReference type="PANTHER" id="PTHR19871:SF43">
    <property type="entry name" value="SI:CH211-212K18.6"/>
    <property type="match status" value="1"/>
</dbReference>
<dbReference type="Proteomes" id="UP000472263">
    <property type="component" value="Chromosome 18"/>
</dbReference>
<evidence type="ECO:0008006" key="3">
    <source>
        <dbReference type="Google" id="ProtNLM"/>
    </source>
</evidence>
<reference evidence="1" key="1">
    <citation type="submission" date="2019-06" db="EMBL/GenBank/DDBJ databases">
        <authorList>
            <consortium name="Wellcome Sanger Institute Data Sharing"/>
        </authorList>
    </citation>
    <scope>NUCLEOTIDE SEQUENCE [LARGE SCALE GENOMIC DNA]</scope>
</reference>
<proteinExistence type="predicted"/>
<reference evidence="1" key="2">
    <citation type="submission" date="2025-08" db="UniProtKB">
        <authorList>
            <consortium name="Ensembl"/>
        </authorList>
    </citation>
    <scope>IDENTIFICATION</scope>
</reference>